<evidence type="ECO:0000256" key="4">
    <source>
        <dbReference type="ARBA" id="ARBA00022692"/>
    </source>
</evidence>
<proteinExistence type="inferred from homology"/>
<dbReference type="InterPro" id="IPR032675">
    <property type="entry name" value="LRR_dom_sf"/>
</dbReference>
<dbReference type="KEGG" id="pda:120105136"/>
<evidence type="ECO:0000256" key="9">
    <source>
        <dbReference type="ARBA" id="ARBA00023180"/>
    </source>
</evidence>
<dbReference type="SMART" id="SM00369">
    <property type="entry name" value="LRR_TYP"/>
    <property type="match status" value="4"/>
</dbReference>
<evidence type="ECO:0000256" key="6">
    <source>
        <dbReference type="ARBA" id="ARBA00022737"/>
    </source>
</evidence>
<evidence type="ECO:0000256" key="8">
    <source>
        <dbReference type="ARBA" id="ARBA00023136"/>
    </source>
</evidence>
<dbReference type="AlphaFoldDB" id="A0A8B8ZNW9"/>
<dbReference type="InterPro" id="IPR051502">
    <property type="entry name" value="RLP_Defense_Trigger"/>
</dbReference>
<comment type="subcellular location">
    <subcellularLocation>
        <location evidence="1">Membrane</location>
        <topology evidence="1">Single-pass membrane protein</topology>
    </subcellularLocation>
</comment>
<accession>A0A8B8ZNW9</accession>
<keyword evidence="5" id="KW-0732">Signal</keyword>
<protein>
    <submittedName>
        <fullName evidence="12">Receptor-like protein 1</fullName>
    </submittedName>
</protein>
<keyword evidence="7 10" id="KW-1133">Transmembrane helix</keyword>
<dbReference type="RefSeq" id="XP_038973239.1">
    <property type="nucleotide sequence ID" value="XM_039117311.1"/>
</dbReference>
<comment type="similarity">
    <text evidence="2">Belongs to the RLP family.</text>
</comment>
<keyword evidence="11" id="KW-1185">Reference proteome</keyword>
<keyword evidence="3" id="KW-0433">Leucine-rich repeat</keyword>
<evidence type="ECO:0000313" key="12">
    <source>
        <dbReference type="RefSeq" id="XP_038973239.1"/>
    </source>
</evidence>
<dbReference type="Proteomes" id="UP000228380">
    <property type="component" value="Chromosome 1"/>
</dbReference>
<name>A0A8B8ZNW9_PHODC</name>
<reference evidence="11" key="1">
    <citation type="journal article" date="2019" name="Nat. Commun.">
        <title>Genome-wide association mapping of date palm fruit traits.</title>
        <authorList>
            <person name="Hazzouri K.M."/>
            <person name="Gros-Balthazard M."/>
            <person name="Flowers J.M."/>
            <person name="Copetti D."/>
            <person name="Lemansour A."/>
            <person name="Lebrun M."/>
            <person name="Masmoudi K."/>
            <person name="Ferrand S."/>
            <person name="Dhar M.I."/>
            <person name="Fresquez Z.A."/>
            <person name="Rosas U."/>
            <person name="Zhang J."/>
            <person name="Talag J."/>
            <person name="Lee S."/>
            <person name="Kudrna D."/>
            <person name="Powell R.F."/>
            <person name="Leitch I.J."/>
            <person name="Krueger R.R."/>
            <person name="Wing R.A."/>
            <person name="Amiri K.M.A."/>
            <person name="Purugganan M.D."/>
        </authorList>
    </citation>
    <scope>NUCLEOTIDE SEQUENCE [LARGE SCALE GENOMIC DNA]</scope>
    <source>
        <strain evidence="11">cv. Khalas</strain>
    </source>
</reference>
<feature type="transmembrane region" description="Helical" evidence="10">
    <location>
        <begin position="348"/>
        <end position="371"/>
    </location>
</feature>
<dbReference type="GeneID" id="120105136"/>
<evidence type="ECO:0000256" key="1">
    <source>
        <dbReference type="ARBA" id="ARBA00004167"/>
    </source>
</evidence>
<keyword evidence="4 10" id="KW-0812">Transmembrane</keyword>
<keyword evidence="9" id="KW-0325">Glycoprotein</keyword>
<evidence type="ECO:0000313" key="11">
    <source>
        <dbReference type="Proteomes" id="UP000228380"/>
    </source>
</evidence>
<dbReference type="SUPFAM" id="SSF52058">
    <property type="entry name" value="L domain-like"/>
    <property type="match status" value="1"/>
</dbReference>
<organism evidence="11 12">
    <name type="scientific">Phoenix dactylifera</name>
    <name type="common">Date palm</name>
    <dbReference type="NCBI Taxonomy" id="42345"/>
    <lineage>
        <taxon>Eukaryota</taxon>
        <taxon>Viridiplantae</taxon>
        <taxon>Streptophyta</taxon>
        <taxon>Embryophyta</taxon>
        <taxon>Tracheophyta</taxon>
        <taxon>Spermatophyta</taxon>
        <taxon>Magnoliopsida</taxon>
        <taxon>Liliopsida</taxon>
        <taxon>Arecaceae</taxon>
        <taxon>Coryphoideae</taxon>
        <taxon>Phoeniceae</taxon>
        <taxon>Phoenix</taxon>
    </lineage>
</organism>
<dbReference type="OrthoDB" id="678143at2759"/>
<dbReference type="FunFam" id="3.80.10.10:FF:000041">
    <property type="entry name" value="LRR receptor-like serine/threonine-protein kinase ERECTA"/>
    <property type="match status" value="1"/>
</dbReference>
<evidence type="ECO:0000256" key="2">
    <source>
        <dbReference type="ARBA" id="ARBA00009592"/>
    </source>
</evidence>
<evidence type="ECO:0000256" key="7">
    <source>
        <dbReference type="ARBA" id="ARBA00022989"/>
    </source>
</evidence>
<gene>
    <name evidence="12" type="primary">LOC120105136</name>
</gene>
<dbReference type="InterPro" id="IPR001611">
    <property type="entry name" value="Leu-rich_rpt"/>
</dbReference>
<dbReference type="GO" id="GO:0016020">
    <property type="term" value="C:membrane"/>
    <property type="evidence" value="ECO:0007669"/>
    <property type="project" value="UniProtKB-SubCell"/>
</dbReference>
<dbReference type="Pfam" id="PF13855">
    <property type="entry name" value="LRR_8"/>
    <property type="match status" value="1"/>
</dbReference>
<dbReference type="FunFam" id="3.80.10.10:FF:000111">
    <property type="entry name" value="LRR receptor-like serine/threonine-protein kinase ERECTA"/>
    <property type="match status" value="1"/>
</dbReference>
<sequence length="408" mass="45146">MLKSLNLAGNHFHGHLPHHLCNLIWLSVLDVSHNSLSGSLPHCLPSFRLLHLKFAGNAFRGTIPSSYFNISSLVALDVSNNQLSGKLPRQIGEKISLKILVLGGNSLEGTVPIELCKLQSLQILDLSHNNLSGRIPSCFGKMHFKQPHSIYYSYFSRDMYSLSFLSLGMPYPTYNLNYIYMDGDPIETLAVELITKGHLYAYRTDHSLLMSTIDLSANKLTGNIPPEIGNLNELVQLNLSHNQLTGPIPETFSKLGQIESLDISHNRLSGVIPWQLTQLNFLGVFSVAYNNLSGCIPDVKGQLSTFEVSSYVGNIGLHGPPLEKTCTSDSSPTKVEENQDDSRVVDDAIFFAILAASFVAGLWGCIAFLLCHHSGQNIQSILDGYVDSLTDRILMAAHKRARMQRNRR</sequence>
<reference evidence="12" key="2">
    <citation type="submission" date="2025-08" db="UniProtKB">
        <authorList>
            <consortium name="RefSeq"/>
        </authorList>
    </citation>
    <scope>IDENTIFICATION</scope>
    <source>
        <tissue evidence="12">Young leaves</tissue>
    </source>
</reference>
<dbReference type="Gene3D" id="3.80.10.10">
    <property type="entry name" value="Ribonuclease Inhibitor"/>
    <property type="match status" value="1"/>
</dbReference>
<evidence type="ECO:0000256" key="5">
    <source>
        <dbReference type="ARBA" id="ARBA00022729"/>
    </source>
</evidence>
<dbReference type="InterPro" id="IPR003591">
    <property type="entry name" value="Leu-rich_rpt_typical-subtyp"/>
</dbReference>
<keyword evidence="6" id="KW-0677">Repeat</keyword>
<evidence type="ECO:0000256" key="10">
    <source>
        <dbReference type="SAM" id="Phobius"/>
    </source>
</evidence>
<dbReference type="PANTHER" id="PTHR48062">
    <property type="entry name" value="RECEPTOR-LIKE PROTEIN 14"/>
    <property type="match status" value="1"/>
</dbReference>
<dbReference type="PANTHER" id="PTHR48062:SF56">
    <property type="entry name" value="OS04G0647900 PROTEIN"/>
    <property type="match status" value="1"/>
</dbReference>
<evidence type="ECO:0000256" key="3">
    <source>
        <dbReference type="ARBA" id="ARBA00022614"/>
    </source>
</evidence>
<dbReference type="Pfam" id="PF00560">
    <property type="entry name" value="LRR_1"/>
    <property type="match status" value="5"/>
</dbReference>
<keyword evidence="8 10" id="KW-0472">Membrane</keyword>
<dbReference type="PRINTS" id="PR00019">
    <property type="entry name" value="LEURICHRPT"/>
</dbReference>